<keyword evidence="1" id="KW-0732">Signal</keyword>
<comment type="caution">
    <text evidence="2">The sequence shown here is derived from an EMBL/GenBank/DDBJ whole genome shotgun (WGS) entry which is preliminary data.</text>
</comment>
<evidence type="ECO:0000313" key="3">
    <source>
        <dbReference type="Proteomes" id="UP000789405"/>
    </source>
</evidence>
<evidence type="ECO:0000256" key="1">
    <source>
        <dbReference type="SAM" id="SignalP"/>
    </source>
</evidence>
<evidence type="ECO:0000313" key="2">
    <source>
        <dbReference type="EMBL" id="CAG8484784.1"/>
    </source>
</evidence>
<keyword evidence="3" id="KW-1185">Reference proteome</keyword>
<accession>A0A9N8WHP8</accession>
<organism evidence="2 3">
    <name type="scientific">Dentiscutata erythropus</name>
    <dbReference type="NCBI Taxonomy" id="1348616"/>
    <lineage>
        <taxon>Eukaryota</taxon>
        <taxon>Fungi</taxon>
        <taxon>Fungi incertae sedis</taxon>
        <taxon>Mucoromycota</taxon>
        <taxon>Glomeromycotina</taxon>
        <taxon>Glomeromycetes</taxon>
        <taxon>Diversisporales</taxon>
        <taxon>Gigasporaceae</taxon>
        <taxon>Dentiscutata</taxon>
    </lineage>
</organism>
<dbReference type="AlphaFoldDB" id="A0A9N8WHP8"/>
<reference evidence="2" key="1">
    <citation type="submission" date="2021-06" db="EMBL/GenBank/DDBJ databases">
        <authorList>
            <person name="Kallberg Y."/>
            <person name="Tangrot J."/>
            <person name="Rosling A."/>
        </authorList>
    </citation>
    <scope>NUCLEOTIDE SEQUENCE</scope>
    <source>
        <strain evidence="2">MA453B</strain>
    </source>
</reference>
<proteinExistence type="predicted"/>
<sequence length="86" mass="8662">MSKLVFFVLALIAIIAMPTFAAPTLTTLPLNTGSGVAGNKPETAGSVETCVTNGNQCDPTVPNPCCNNLVCIGISANGSPAQCVPI</sequence>
<feature type="signal peptide" evidence="1">
    <location>
        <begin position="1"/>
        <end position="21"/>
    </location>
</feature>
<gene>
    <name evidence="2" type="ORF">DERYTH_LOCUS2110</name>
</gene>
<feature type="chain" id="PRO_5040423696" evidence="1">
    <location>
        <begin position="22"/>
        <end position="86"/>
    </location>
</feature>
<dbReference type="Proteomes" id="UP000789405">
    <property type="component" value="Unassembled WGS sequence"/>
</dbReference>
<name>A0A9N8WHP8_9GLOM</name>
<protein>
    <submittedName>
        <fullName evidence="2">9887_t:CDS:1</fullName>
    </submittedName>
</protein>
<dbReference type="EMBL" id="CAJVPY010000638">
    <property type="protein sequence ID" value="CAG8484784.1"/>
    <property type="molecule type" value="Genomic_DNA"/>
</dbReference>